<comment type="caution">
    <text evidence="2">The sequence shown here is derived from an EMBL/GenBank/DDBJ whole genome shotgun (WGS) entry which is preliminary data.</text>
</comment>
<dbReference type="EMBL" id="AMWG01000036">
    <property type="protein sequence ID" value="ELP34367.1"/>
    <property type="molecule type" value="Genomic_DNA"/>
</dbReference>
<name>L7CL59_RHOBT</name>
<feature type="transmembrane region" description="Helical" evidence="1">
    <location>
        <begin position="128"/>
        <end position="149"/>
    </location>
</feature>
<feature type="transmembrane region" description="Helical" evidence="1">
    <location>
        <begin position="96"/>
        <end position="116"/>
    </location>
</feature>
<proteinExistence type="predicted"/>
<evidence type="ECO:0000256" key="1">
    <source>
        <dbReference type="SAM" id="Phobius"/>
    </source>
</evidence>
<dbReference type="Proteomes" id="UP000010959">
    <property type="component" value="Unassembled WGS sequence"/>
</dbReference>
<organism evidence="2 3">
    <name type="scientific">Rhodopirellula baltica SWK14</name>
    <dbReference type="NCBI Taxonomy" id="993516"/>
    <lineage>
        <taxon>Bacteria</taxon>
        <taxon>Pseudomonadati</taxon>
        <taxon>Planctomycetota</taxon>
        <taxon>Planctomycetia</taxon>
        <taxon>Pirellulales</taxon>
        <taxon>Pirellulaceae</taxon>
        <taxon>Rhodopirellula</taxon>
    </lineage>
</organism>
<evidence type="ECO:0000313" key="3">
    <source>
        <dbReference type="Proteomes" id="UP000010959"/>
    </source>
</evidence>
<keyword evidence="1" id="KW-0472">Membrane</keyword>
<dbReference type="PATRIC" id="fig|993516.3.peg.1861"/>
<gene>
    <name evidence="2" type="ORF">RBSWK_01746</name>
</gene>
<protein>
    <submittedName>
        <fullName evidence="2">Uncharacterized protein</fullName>
    </submittedName>
</protein>
<feature type="transmembrane region" description="Helical" evidence="1">
    <location>
        <begin position="62"/>
        <end position="84"/>
    </location>
</feature>
<keyword evidence="1" id="KW-0812">Transmembrane</keyword>
<accession>L7CL59</accession>
<sequence length="330" mass="36036">MVTSFANRVISRWTEDFECIDAKSFLHGMAGISLFPAICIVFSSIVIALLESSSPSRPPFALLFVITGLVYIPSFASVSLLAFLPYLLPERFLLKSLYVAVTVALNLELLIIFLWLLGSVPFSHSEVWAAIAPPIFVLCFSVSTVATAFQWFRSHTLRPNMLFVKRTRPISIGTSLELVLTVALACVAWKLFFGSHEISPLIFILAAAGFVSGLAAASITYAVIPTNYHVQVGFPCIDPAIKYRPVIITWAIAAIGNLVLMASTADFATWSIGGFLAWIVASIFNAAVMVALLGTGLYWLRRCGWTLERPHSKDLKVSPSDANLLDGQLT</sequence>
<feature type="transmembrane region" description="Helical" evidence="1">
    <location>
        <begin position="245"/>
        <end position="263"/>
    </location>
</feature>
<feature type="transmembrane region" description="Helical" evidence="1">
    <location>
        <begin position="198"/>
        <end position="224"/>
    </location>
</feature>
<feature type="transmembrane region" description="Helical" evidence="1">
    <location>
        <begin position="275"/>
        <end position="300"/>
    </location>
</feature>
<feature type="transmembrane region" description="Helical" evidence="1">
    <location>
        <begin position="170"/>
        <end position="192"/>
    </location>
</feature>
<evidence type="ECO:0000313" key="2">
    <source>
        <dbReference type="EMBL" id="ELP34367.1"/>
    </source>
</evidence>
<feature type="transmembrane region" description="Helical" evidence="1">
    <location>
        <begin position="30"/>
        <end position="50"/>
    </location>
</feature>
<keyword evidence="1" id="KW-1133">Transmembrane helix</keyword>
<dbReference type="AlphaFoldDB" id="L7CL59"/>
<reference evidence="2 3" key="1">
    <citation type="journal article" date="2013" name="Mar. Genomics">
        <title>Expression of sulfatases in Rhodopirellula baltica and the diversity of sulfatases in the genus Rhodopirellula.</title>
        <authorList>
            <person name="Wegner C.E."/>
            <person name="Richter-Heitmann T."/>
            <person name="Klindworth A."/>
            <person name="Klockow C."/>
            <person name="Richter M."/>
            <person name="Achstetter T."/>
            <person name="Glockner F.O."/>
            <person name="Harder J."/>
        </authorList>
    </citation>
    <scope>NUCLEOTIDE SEQUENCE [LARGE SCALE GENOMIC DNA]</scope>
    <source>
        <strain evidence="2 3">SWK14</strain>
    </source>
</reference>